<gene>
    <name evidence="1" type="ORF">FHX78_111214</name>
</gene>
<dbReference type="EMBL" id="VIWV01000001">
    <property type="protein sequence ID" value="TWF84280.1"/>
    <property type="molecule type" value="Genomic_DNA"/>
</dbReference>
<protein>
    <submittedName>
        <fullName evidence="1">Uncharacterized protein</fullName>
    </submittedName>
</protein>
<proteinExistence type="predicted"/>
<keyword evidence="2" id="KW-1185">Reference proteome</keyword>
<dbReference type="RefSeq" id="WP_145866432.1">
    <property type="nucleotide sequence ID" value="NZ_BNCE01000005.1"/>
</dbReference>
<accession>A0A561TAZ5</accession>
<sequence length="47" mass="5354">MRIPRRRYGTAGRERVLAHYTWSRVAAGVEAVHRRVLTAHATPKEVA</sequence>
<reference evidence="1 2" key="1">
    <citation type="submission" date="2019-06" db="EMBL/GenBank/DDBJ databases">
        <title>Sequencing the genomes of 1000 actinobacteria strains.</title>
        <authorList>
            <person name="Klenk H.-P."/>
        </authorList>
    </citation>
    <scope>NUCLEOTIDE SEQUENCE [LARGE SCALE GENOMIC DNA]</scope>
    <source>
        <strain evidence="1 2">DSM 41695</strain>
    </source>
</reference>
<dbReference type="Proteomes" id="UP000316603">
    <property type="component" value="Unassembled WGS sequence"/>
</dbReference>
<dbReference type="AlphaFoldDB" id="A0A561TAZ5"/>
<comment type="caution">
    <text evidence="1">The sequence shown here is derived from an EMBL/GenBank/DDBJ whole genome shotgun (WGS) entry which is preliminary data.</text>
</comment>
<name>A0A561TAZ5_9ACTN</name>
<dbReference type="OrthoDB" id="9810929at2"/>
<evidence type="ECO:0000313" key="2">
    <source>
        <dbReference type="Proteomes" id="UP000316603"/>
    </source>
</evidence>
<organism evidence="1 2">
    <name type="scientific">Streptomyces capillispiralis</name>
    <dbReference type="NCBI Taxonomy" id="68182"/>
    <lineage>
        <taxon>Bacteria</taxon>
        <taxon>Bacillati</taxon>
        <taxon>Actinomycetota</taxon>
        <taxon>Actinomycetes</taxon>
        <taxon>Kitasatosporales</taxon>
        <taxon>Streptomycetaceae</taxon>
        <taxon>Streptomyces</taxon>
    </lineage>
</organism>
<evidence type="ECO:0000313" key="1">
    <source>
        <dbReference type="EMBL" id="TWF84280.1"/>
    </source>
</evidence>